<evidence type="ECO:0000256" key="2">
    <source>
        <dbReference type="ARBA" id="ARBA00022603"/>
    </source>
</evidence>
<accession>A0A1R2BDA1</accession>
<keyword evidence="2 6" id="KW-0489">Methyltransferase</keyword>
<dbReference type="InterPro" id="IPR025799">
    <property type="entry name" value="Arg_MeTrfase"/>
</dbReference>
<evidence type="ECO:0000313" key="9">
    <source>
        <dbReference type="EMBL" id="OMJ74729.1"/>
    </source>
</evidence>
<dbReference type="EMBL" id="MPUH01000732">
    <property type="protein sequence ID" value="OMJ74729.1"/>
    <property type="molecule type" value="Genomic_DNA"/>
</dbReference>
<dbReference type="PROSITE" id="PS51678">
    <property type="entry name" value="SAM_MT_PRMT"/>
    <property type="match status" value="1"/>
</dbReference>
<dbReference type="AlphaFoldDB" id="A0A1R2BDA1"/>
<dbReference type="Pfam" id="PF22528">
    <property type="entry name" value="PRMT_C"/>
    <property type="match status" value="1"/>
</dbReference>
<dbReference type="PANTHER" id="PTHR11006:SF53">
    <property type="entry name" value="PROTEIN ARGININE N-METHYLTRANSFERASE 3"/>
    <property type="match status" value="1"/>
</dbReference>
<keyword evidence="4 6" id="KW-0949">S-adenosyl-L-methionine</keyword>
<evidence type="ECO:0000313" key="10">
    <source>
        <dbReference type="Proteomes" id="UP000187209"/>
    </source>
</evidence>
<dbReference type="InterPro" id="IPR025714">
    <property type="entry name" value="Methyltranfer_dom"/>
</dbReference>
<reference evidence="9 10" key="1">
    <citation type="submission" date="2016-11" db="EMBL/GenBank/DDBJ databases">
        <title>The macronuclear genome of Stentor coeruleus: a giant cell with tiny introns.</title>
        <authorList>
            <person name="Slabodnick M."/>
            <person name="Ruby J.G."/>
            <person name="Reiff S.B."/>
            <person name="Swart E.C."/>
            <person name="Gosai S."/>
            <person name="Prabakaran S."/>
            <person name="Witkowska E."/>
            <person name="Larue G.E."/>
            <person name="Fisher S."/>
            <person name="Freeman R.M."/>
            <person name="Gunawardena J."/>
            <person name="Chu W."/>
            <person name="Stover N.A."/>
            <person name="Gregory B.D."/>
            <person name="Nowacki M."/>
            <person name="Derisi J."/>
            <person name="Roy S.W."/>
            <person name="Marshall W.F."/>
            <person name="Sood P."/>
        </authorList>
    </citation>
    <scope>NUCLEOTIDE SEQUENCE [LARGE SCALE GENOMIC DNA]</scope>
    <source>
        <strain evidence="9">WM001</strain>
    </source>
</reference>
<keyword evidence="10" id="KW-1185">Reference proteome</keyword>
<dbReference type="GO" id="GO:0042054">
    <property type="term" value="F:histone methyltransferase activity"/>
    <property type="evidence" value="ECO:0007669"/>
    <property type="project" value="TreeGrafter"/>
</dbReference>
<evidence type="ECO:0000256" key="1">
    <source>
        <dbReference type="ARBA" id="ARBA00011925"/>
    </source>
</evidence>
<feature type="domain" description="Methyltransferase" evidence="7">
    <location>
        <begin position="66"/>
        <end position="150"/>
    </location>
</feature>
<dbReference type="Gene3D" id="3.40.50.150">
    <property type="entry name" value="Vaccinia Virus protein VP39"/>
    <property type="match status" value="1"/>
</dbReference>
<evidence type="ECO:0000256" key="4">
    <source>
        <dbReference type="ARBA" id="ARBA00022691"/>
    </source>
</evidence>
<evidence type="ECO:0000256" key="5">
    <source>
        <dbReference type="ARBA" id="ARBA00049303"/>
    </source>
</evidence>
<gene>
    <name evidence="9" type="ORF">SteCoe_26272</name>
</gene>
<dbReference type="Gene3D" id="2.70.160.11">
    <property type="entry name" value="Hnrnp arginine n-methyltransferase1"/>
    <property type="match status" value="1"/>
</dbReference>
<evidence type="ECO:0000256" key="3">
    <source>
        <dbReference type="ARBA" id="ARBA00022679"/>
    </source>
</evidence>
<dbReference type="Pfam" id="PF13847">
    <property type="entry name" value="Methyltransf_31"/>
    <property type="match status" value="1"/>
</dbReference>
<evidence type="ECO:0000256" key="6">
    <source>
        <dbReference type="PROSITE-ProRule" id="PRU01015"/>
    </source>
</evidence>
<sequence>MHYSPSNETDFTTDLNWNDTYTKPQSSEVFFESYNNYSIHEEILKDKIRVKSFKNAILRNSYLFQDKIVLNLNCGTGILSFFASKAGAREIYAIDSTDIIDFAEQTAIKNGFKNIKFIKDKIENITLPTYVDIIISDWMGYSLLCENLLESIIYARDKYLIPGGILFPDKAKLFIAGIEDAKYKDERIEFWSDVYGIDMSVFRKICLKDVRVEEISSESIVSTSCPVFEADLYVVTKDHLNFVSQYSIQFTKKDFLHALISWFEVTFSHCHKPIVINTGPKNKTTYWKQSVYYLDHSQPVEIGQILNGSFASRMNMRKNREMVFKISFHLGGKFPLNSMQMFQLAS</sequence>
<evidence type="ECO:0000259" key="7">
    <source>
        <dbReference type="Pfam" id="PF13847"/>
    </source>
</evidence>
<dbReference type="GO" id="GO:0032259">
    <property type="term" value="P:methylation"/>
    <property type="evidence" value="ECO:0007669"/>
    <property type="project" value="UniProtKB-KW"/>
</dbReference>
<dbReference type="Proteomes" id="UP000187209">
    <property type="component" value="Unassembled WGS sequence"/>
</dbReference>
<dbReference type="SUPFAM" id="SSF53335">
    <property type="entry name" value="S-adenosyl-L-methionine-dependent methyltransferases"/>
    <property type="match status" value="1"/>
</dbReference>
<evidence type="ECO:0000259" key="8">
    <source>
        <dbReference type="Pfam" id="PF22528"/>
    </source>
</evidence>
<comment type="caution">
    <text evidence="9">The sequence shown here is derived from an EMBL/GenBank/DDBJ whole genome shotgun (WGS) entry which is preliminary data.</text>
</comment>
<dbReference type="EC" id="2.1.1.319" evidence="1"/>
<keyword evidence="3 6" id="KW-0808">Transferase</keyword>
<dbReference type="PANTHER" id="PTHR11006">
    <property type="entry name" value="PROTEIN ARGININE N-METHYLTRANSFERASE"/>
    <property type="match status" value="1"/>
</dbReference>
<organism evidence="9 10">
    <name type="scientific">Stentor coeruleus</name>
    <dbReference type="NCBI Taxonomy" id="5963"/>
    <lineage>
        <taxon>Eukaryota</taxon>
        <taxon>Sar</taxon>
        <taxon>Alveolata</taxon>
        <taxon>Ciliophora</taxon>
        <taxon>Postciliodesmatophora</taxon>
        <taxon>Heterotrichea</taxon>
        <taxon>Heterotrichida</taxon>
        <taxon>Stentoridae</taxon>
        <taxon>Stentor</taxon>
    </lineage>
</organism>
<dbReference type="FunFam" id="3.40.50.150:FF:000003">
    <property type="entry name" value="Blast:Protein arginine N-methyltransferase 1"/>
    <property type="match status" value="1"/>
</dbReference>
<feature type="domain" description="Protein arginine N-methyltransferase" evidence="8">
    <location>
        <begin position="169"/>
        <end position="331"/>
    </location>
</feature>
<dbReference type="InterPro" id="IPR055135">
    <property type="entry name" value="PRMT_dom"/>
</dbReference>
<protein>
    <recommendedName>
        <fullName evidence="1">type I protein arginine methyltransferase</fullName>
        <ecNumber evidence="1">2.1.1.319</ecNumber>
    </recommendedName>
</protein>
<name>A0A1R2BDA1_9CILI</name>
<dbReference type="FunFam" id="2.70.160.11:FF:000001">
    <property type="entry name" value="Blast:Protein arginine N-methyltransferase 1"/>
    <property type="match status" value="1"/>
</dbReference>
<dbReference type="InterPro" id="IPR029063">
    <property type="entry name" value="SAM-dependent_MTases_sf"/>
</dbReference>
<comment type="catalytic activity">
    <reaction evidence="5">
        <text>L-arginyl-[protein] + S-adenosyl-L-methionine = N(omega)-methyl-L-arginyl-[protein] + S-adenosyl-L-homocysteine + H(+)</text>
        <dbReference type="Rhea" id="RHEA:48100"/>
        <dbReference type="Rhea" id="RHEA-COMP:10532"/>
        <dbReference type="Rhea" id="RHEA-COMP:11990"/>
        <dbReference type="ChEBI" id="CHEBI:15378"/>
        <dbReference type="ChEBI" id="CHEBI:29965"/>
        <dbReference type="ChEBI" id="CHEBI:57856"/>
        <dbReference type="ChEBI" id="CHEBI:59789"/>
        <dbReference type="ChEBI" id="CHEBI:65280"/>
    </reaction>
    <physiologicalReaction direction="left-to-right" evidence="5">
        <dbReference type="Rhea" id="RHEA:48101"/>
    </physiologicalReaction>
</comment>
<dbReference type="CDD" id="cd02440">
    <property type="entry name" value="AdoMet_MTases"/>
    <property type="match status" value="1"/>
</dbReference>
<proteinExistence type="predicted"/>
<dbReference type="OrthoDB" id="7848332at2759"/>
<dbReference type="GO" id="GO:0005634">
    <property type="term" value="C:nucleus"/>
    <property type="evidence" value="ECO:0007669"/>
    <property type="project" value="TreeGrafter"/>
</dbReference>
<dbReference type="GO" id="GO:0035242">
    <property type="term" value="F:protein-arginine omega-N asymmetric methyltransferase activity"/>
    <property type="evidence" value="ECO:0007669"/>
    <property type="project" value="UniProtKB-EC"/>
</dbReference>